<keyword evidence="2" id="KW-0547">Nucleotide-binding</keyword>
<dbReference type="InterPro" id="IPR027417">
    <property type="entry name" value="P-loop_NTPase"/>
</dbReference>
<comment type="caution">
    <text evidence="4">The sequence shown here is derived from an EMBL/GenBank/DDBJ whole genome shotgun (WGS) entry which is preliminary data.</text>
</comment>
<evidence type="ECO:0000259" key="3">
    <source>
        <dbReference type="Pfam" id="PF04548"/>
    </source>
</evidence>
<accession>A0AAV2IF11</accession>
<evidence type="ECO:0000256" key="2">
    <source>
        <dbReference type="ARBA" id="ARBA00022741"/>
    </source>
</evidence>
<protein>
    <recommendedName>
        <fullName evidence="3">AIG1-type G domain-containing protein</fullName>
    </recommendedName>
</protein>
<organism evidence="4 5">
    <name type="scientific">Lymnaea stagnalis</name>
    <name type="common">Great pond snail</name>
    <name type="synonym">Helix stagnalis</name>
    <dbReference type="NCBI Taxonomy" id="6523"/>
    <lineage>
        <taxon>Eukaryota</taxon>
        <taxon>Metazoa</taxon>
        <taxon>Spiralia</taxon>
        <taxon>Lophotrochozoa</taxon>
        <taxon>Mollusca</taxon>
        <taxon>Gastropoda</taxon>
        <taxon>Heterobranchia</taxon>
        <taxon>Euthyneura</taxon>
        <taxon>Panpulmonata</taxon>
        <taxon>Hygrophila</taxon>
        <taxon>Lymnaeoidea</taxon>
        <taxon>Lymnaeidae</taxon>
        <taxon>Lymnaea</taxon>
    </lineage>
</organism>
<sequence length="161" mass="19093">MHRVVETCDYNGLTLEVIDGPGFCEEYPHRYSSYLEESIAEYIESAGPVSFFQIFVLVLIYGMPYSEEDQTLLWALYRRLEPNCVRMFIIYTNGDHFRKEEMTSGKTFSQWFTEQGFSPREHYSGAVLFDNKTDDVEILQKQRQRLLHLIFNQIRQTYNKS</sequence>
<feature type="domain" description="AIG1-type G" evidence="3">
    <location>
        <begin position="10"/>
        <end position="154"/>
    </location>
</feature>
<evidence type="ECO:0000313" key="5">
    <source>
        <dbReference type="Proteomes" id="UP001497497"/>
    </source>
</evidence>
<dbReference type="Proteomes" id="UP001497497">
    <property type="component" value="Unassembled WGS sequence"/>
</dbReference>
<comment type="similarity">
    <text evidence="1">Belongs to the TRAFAC class TrmE-Era-EngA-EngB-Septin-like GTPase superfamily. AIG1/Toc34/Toc159-like paraseptin GTPase family. IAN subfamily.</text>
</comment>
<gene>
    <name evidence="4" type="ORF">GSLYS_00016846001</name>
</gene>
<keyword evidence="5" id="KW-1185">Reference proteome</keyword>
<dbReference type="Gene3D" id="3.40.50.300">
    <property type="entry name" value="P-loop containing nucleotide triphosphate hydrolases"/>
    <property type="match status" value="1"/>
</dbReference>
<dbReference type="AlphaFoldDB" id="A0AAV2IF11"/>
<dbReference type="GO" id="GO:0005525">
    <property type="term" value="F:GTP binding"/>
    <property type="evidence" value="ECO:0007669"/>
    <property type="project" value="InterPro"/>
</dbReference>
<evidence type="ECO:0000313" key="4">
    <source>
        <dbReference type="EMBL" id="CAL1543312.1"/>
    </source>
</evidence>
<reference evidence="4 5" key="1">
    <citation type="submission" date="2024-04" db="EMBL/GenBank/DDBJ databases">
        <authorList>
            <consortium name="Genoscope - CEA"/>
            <person name="William W."/>
        </authorList>
    </citation>
    <scope>NUCLEOTIDE SEQUENCE [LARGE SCALE GENOMIC DNA]</scope>
</reference>
<dbReference type="Pfam" id="PF04548">
    <property type="entry name" value="AIG1"/>
    <property type="match status" value="1"/>
</dbReference>
<dbReference type="InterPro" id="IPR006703">
    <property type="entry name" value="G_AIG1"/>
</dbReference>
<name>A0AAV2IF11_LYMST</name>
<dbReference type="EMBL" id="CAXITT010000540">
    <property type="protein sequence ID" value="CAL1543312.1"/>
    <property type="molecule type" value="Genomic_DNA"/>
</dbReference>
<proteinExistence type="inferred from homology"/>
<evidence type="ECO:0000256" key="1">
    <source>
        <dbReference type="ARBA" id="ARBA00008535"/>
    </source>
</evidence>